<dbReference type="InterPro" id="IPR029063">
    <property type="entry name" value="SAM-dependent_MTases_sf"/>
</dbReference>
<comment type="caution">
    <text evidence="1">The sequence shown here is derived from an EMBL/GenBank/DDBJ whole genome shotgun (WGS) entry which is preliminary data.</text>
</comment>
<dbReference type="SUPFAM" id="SSF53335">
    <property type="entry name" value="S-adenosyl-L-methionine-dependent methyltransferases"/>
    <property type="match status" value="1"/>
</dbReference>
<reference evidence="1 2" key="1">
    <citation type="journal article" date="2016" name="Nat. Commun.">
        <title>Thousands of microbial genomes shed light on interconnected biogeochemical processes in an aquifer system.</title>
        <authorList>
            <person name="Anantharaman K."/>
            <person name="Brown C.T."/>
            <person name="Hug L.A."/>
            <person name="Sharon I."/>
            <person name="Castelle C.J."/>
            <person name="Probst A.J."/>
            <person name="Thomas B.C."/>
            <person name="Singh A."/>
            <person name="Wilkins M.J."/>
            <person name="Karaoz U."/>
            <person name="Brodie E.L."/>
            <person name="Williams K.H."/>
            <person name="Hubbard S.S."/>
            <person name="Banfield J.F."/>
        </authorList>
    </citation>
    <scope>NUCLEOTIDE SEQUENCE [LARGE SCALE GENOMIC DNA]</scope>
</reference>
<dbReference type="AlphaFoldDB" id="A0A1F8F3S1"/>
<proteinExistence type="predicted"/>
<gene>
    <name evidence="1" type="ORF">A3B86_01010</name>
</gene>
<dbReference type="CDD" id="cd02440">
    <property type="entry name" value="AdoMet_MTases"/>
    <property type="match status" value="1"/>
</dbReference>
<accession>A0A1F8F3S1</accession>
<evidence type="ECO:0000313" key="1">
    <source>
        <dbReference type="EMBL" id="OGN07318.1"/>
    </source>
</evidence>
<name>A0A1F8F3S1_9BACT</name>
<dbReference type="EMBL" id="MGJN01000007">
    <property type="protein sequence ID" value="OGN07318.1"/>
    <property type="molecule type" value="Genomic_DNA"/>
</dbReference>
<protein>
    <recommendedName>
        <fullName evidence="3">Methyltransferase type 11 domain-containing protein</fullName>
    </recommendedName>
</protein>
<dbReference type="Gene3D" id="3.40.50.150">
    <property type="entry name" value="Vaccinia Virus protein VP39"/>
    <property type="match status" value="1"/>
</dbReference>
<organism evidence="1 2">
    <name type="scientific">Candidatus Yanofskybacteria bacterium RIFCSPHIGHO2_02_FULL_38_22b</name>
    <dbReference type="NCBI Taxonomy" id="1802673"/>
    <lineage>
        <taxon>Bacteria</taxon>
        <taxon>Candidatus Yanofskyibacteriota</taxon>
    </lineage>
</organism>
<evidence type="ECO:0008006" key="3">
    <source>
        <dbReference type="Google" id="ProtNLM"/>
    </source>
</evidence>
<sequence length="347" mass="39709">MPDNPGQNSKEERFVYSHFIDGIMSGKFLTLSPTEIKQIAMKNHFGFVSLTPLNEREEQLLLVLVVKKLNDRLNHENLEGLCGQVFYDGETFYINGGEKDWKNWSRRKEAPYPLSPKQKVELLFNPNIWHKKRLVMPRFGNGLTRYGNRDLLGSDAYFGDEKGFRGLLEKLRQRTRVTKLVVLDTGCGMGKALQDMKELDPDIETHGITMEPEPAMFNADHFHYIVAERMPLEFEGKFHLIVSNMAFRYFLFQHKALLNVVKALANGGYADLHFSFDRIDSSPESRAYFSEQVPGANSNYEAMKVLVRKVMADLEVLQEAGKINIIPSSNFYRQSMQGGLIIEKVSG</sequence>
<dbReference type="Proteomes" id="UP000176834">
    <property type="component" value="Unassembled WGS sequence"/>
</dbReference>
<evidence type="ECO:0000313" key="2">
    <source>
        <dbReference type="Proteomes" id="UP000176834"/>
    </source>
</evidence>